<evidence type="ECO:0000256" key="2">
    <source>
        <dbReference type="ARBA" id="ARBA00022630"/>
    </source>
</evidence>
<dbReference type="SUPFAM" id="SSF51905">
    <property type="entry name" value="FAD/NAD(P)-binding domain"/>
    <property type="match status" value="1"/>
</dbReference>
<sequence>MRYVVLGGGIAGVCCALELVRCLRREQQQQQQRPDSGDAASSQPSPSPGHVVLVSSSSLIKGVREVARLSRLVEEIEVVESPLSSVAEGSGGLLSVRQATATRLDTQHRVLHLSDGSHLPYDKLCIATGALPKELDVPGGRHPAMVSLRDTDSVQDLARRLASCRRVLLLGNGGIALELAGALMGAERGTTGQQAGAAGSCRPEIGPPPGPGRELVWALKHGHIGDAFFDADAAAFLLSRLTRGSAAAEQATCAAAGGPPEERPTGAAAAAASPSLPPPAVSSPEAVTGGCAVKQVVAPPAAAVTRKVAAETAASRAPGAAGHAAGPAWTCELMRSLAEAEAEAGAGAGRGRGRDPGQATAQPAAHAGEADFITVTNSAGGGDGGGALPFRLVLEFSATVEWIQERPPSEASAPGEDSGSGPVPDARGAVVVEGEGADWPAYVRLTNGKARVMGTYAGRCMYGGADELELAAGFNFELFTHVTRFLGAKVVLLGLYNGQRLEAERAEDVVMYSREGEAEDGSGPTFGAVLIGNTDLEE</sequence>
<name>A0A150H3Y7_GONPE</name>
<dbReference type="PANTHER" id="PTHR43429:SF2">
    <property type="entry name" value="PYRIDINE NUCLEOTIDE-DISULFIDE OXIDOREDUCTASE DOMAIN-CONTAINING PROTEIN 1"/>
    <property type="match status" value="1"/>
</dbReference>
<dbReference type="Gene3D" id="3.50.50.60">
    <property type="entry name" value="FAD/NAD(P)-binding domain"/>
    <property type="match status" value="2"/>
</dbReference>
<comment type="caution">
    <text evidence="6">The sequence shown here is derived from an EMBL/GenBank/DDBJ whole genome shotgun (WGS) entry which is preliminary data.</text>
</comment>
<feature type="region of interest" description="Disordered" evidence="4">
    <location>
        <begin position="342"/>
        <end position="365"/>
    </location>
</feature>
<reference evidence="7" key="1">
    <citation type="journal article" date="2016" name="Nat. Commun.">
        <title>The Gonium pectorale genome demonstrates co-option of cell cycle regulation during the evolution of multicellularity.</title>
        <authorList>
            <person name="Hanschen E.R."/>
            <person name="Marriage T.N."/>
            <person name="Ferris P.J."/>
            <person name="Hamaji T."/>
            <person name="Toyoda A."/>
            <person name="Fujiyama A."/>
            <person name="Neme R."/>
            <person name="Noguchi H."/>
            <person name="Minakuchi Y."/>
            <person name="Suzuki M."/>
            <person name="Kawai-Toyooka H."/>
            <person name="Smith D.R."/>
            <person name="Sparks H."/>
            <person name="Anderson J."/>
            <person name="Bakaric R."/>
            <person name="Luria V."/>
            <person name="Karger A."/>
            <person name="Kirschner M.W."/>
            <person name="Durand P.M."/>
            <person name="Michod R.E."/>
            <person name="Nozaki H."/>
            <person name="Olson B.J."/>
        </authorList>
    </citation>
    <scope>NUCLEOTIDE SEQUENCE [LARGE SCALE GENOMIC DNA]</scope>
    <source>
        <strain evidence="7">NIES-2863</strain>
    </source>
</reference>
<dbReference type="InterPro" id="IPR050260">
    <property type="entry name" value="FAD-bd_OxRdtase"/>
</dbReference>
<keyword evidence="2" id="KW-0285">Flavoprotein</keyword>
<dbReference type="AlphaFoldDB" id="A0A150H3Y7"/>
<evidence type="ECO:0000256" key="4">
    <source>
        <dbReference type="SAM" id="MobiDB-lite"/>
    </source>
</evidence>
<organism evidence="6 7">
    <name type="scientific">Gonium pectorale</name>
    <name type="common">Green alga</name>
    <dbReference type="NCBI Taxonomy" id="33097"/>
    <lineage>
        <taxon>Eukaryota</taxon>
        <taxon>Viridiplantae</taxon>
        <taxon>Chlorophyta</taxon>
        <taxon>core chlorophytes</taxon>
        <taxon>Chlorophyceae</taxon>
        <taxon>CS clade</taxon>
        <taxon>Chlamydomonadales</taxon>
        <taxon>Volvocaceae</taxon>
        <taxon>Gonium</taxon>
    </lineage>
</organism>
<dbReference type="PANTHER" id="PTHR43429">
    <property type="entry name" value="PYRIDINE NUCLEOTIDE-DISULFIDE OXIDOREDUCTASE DOMAIN-CONTAINING"/>
    <property type="match status" value="1"/>
</dbReference>
<evidence type="ECO:0000259" key="5">
    <source>
        <dbReference type="Pfam" id="PF07992"/>
    </source>
</evidence>
<evidence type="ECO:0000256" key="1">
    <source>
        <dbReference type="ARBA" id="ARBA00001974"/>
    </source>
</evidence>
<feature type="region of interest" description="Disordered" evidence="4">
    <location>
        <begin position="28"/>
        <end position="51"/>
    </location>
</feature>
<evidence type="ECO:0000313" key="6">
    <source>
        <dbReference type="EMBL" id="KXZ56771.1"/>
    </source>
</evidence>
<dbReference type="InterPro" id="IPR023753">
    <property type="entry name" value="FAD/NAD-binding_dom"/>
</dbReference>
<evidence type="ECO:0000313" key="7">
    <source>
        <dbReference type="Proteomes" id="UP000075714"/>
    </source>
</evidence>
<dbReference type="PRINTS" id="PR00368">
    <property type="entry name" value="FADPNR"/>
</dbReference>
<dbReference type="InterPro" id="IPR036188">
    <property type="entry name" value="FAD/NAD-bd_sf"/>
</dbReference>
<gene>
    <name evidence="6" type="ORF">GPECTOR_1g695</name>
</gene>
<dbReference type="Proteomes" id="UP000075714">
    <property type="component" value="Unassembled WGS sequence"/>
</dbReference>
<dbReference type="OrthoDB" id="202203at2759"/>
<evidence type="ECO:0000256" key="3">
    <source>
        <dbReference type="ARBA" id="ARBA00022827"/>
    </source>
</evidence>
<proteinExistence type="predicted"/>
<accession>A0A150H3Y7</accession>
<dbReference type="GO" id="GO:0016491">
    <property type="term" value="F:oxidoreductase activity"/>
    <property type="evidence" value="ECO:0007669"/>
    <property type="project" value="InterPro"/>
</dbReference>
<dbReference type="EMBL" id="LSYV01000002">
    <property type="protein sequence ID" value="KXZ56771.1"/>
    <property type="molecule type" value="Genomic_DNA"/>
</dbReference>
<dbReference type="STRING" id="33097.A0A150H3Y7"/>
<comment type="cofactor">
    <cofactor evidence="1">
        <name>FAD</name>
        <dbReference type="ChEBI" id="CHEBI:57692"/>
    </cofactor>
</comment>
<feature type="region of interest" description="Disordered" evidence="4">
    <location>
        <begin position="252"/>
        <end position="286"/>
    </location>
</feature>
<dbReference type="PRINTS" id="PR00411">
    <property type="entry name" value="PNDRDTASEI"/>
</dbReference>
<protein>
    <recommendedName>
        <fullName evidence="5">FAD/NAD(P)-binding domain-containing protein</fullName>
    </recommendedName>
</protein>
<feature type="compositionally biased region" description="Low complexity" evidence="4">
    <location>
        <begin position="252"/>
        <end position="274"/>
    </location>
</feature>
<dbReference type="Pfam" id="PF07992">
    <property type="entry name" value="Pyr_redox_2"/>
    <property type="match status" value="1"/>
</dbReference>
<feature type="region of interest" description="Disordered" evidence="4">
    <location>
        <begin position="405"/>
        <end position="427"/>
    </location>
</feature>
<keyword evidence="3" id="KW-0274">FAD</keyword>
<keyword evidence="7" id="KW-1185">Reference proteome</keyword>
<feature type="domain" description="FAD/NAD(P)-binding" evidence="5">
    <location>
        <begin position="2"/>
        <end position="186"/>
    </location>
</feature>